<evidence type="ECO:0000256" key="18">
    <source>
        <dbReference type="ARBA" id="ARBA00032485"/>
    </source>
</evidence>
<dbReference type="Pfam" id="PF00107">
    <property type="entry name" value="ADH_zinc_N"/>
    <property type="match status" value="1"/>
</dbReference>
<comment type="subcellular location">
    <subcellularLocation>
        <location evidence="2">Membrane</location>
        <topology evidence="2">Multi-pass membrane protein</topology>
    </subcellularLocation>
</comment>
<dbReference type="SMART" id="SM00829">
    <property type="entry name" value="PKS_ER"/>
    <property type="match status" value="1"/>
</dbReference>
<keyword evidence="16" id="KW-0407">Ion channel</keyword>
<dbReference type="GO" id="GO:0006062">
    <property type="term" value="P:sorbitol catabolic process"/>
    <property type="evidence" value="ECO:0007669"/>
    <property type="project" value="TreeGrafter"/>
</dbReference>
<evidence type="ECO:0000256" key="20">
    <source>
        <dbReference type="SAM" id="Phobius"/>
    </source>
</evidence>
<organism evidence="22">
    <name type="scientific">Notodromas monacha</name>
    <dbReference type="NCBI Taxonomy" id="399045"/>
    <lineage>
        <taxon>Eukaryota</taxon>
        <taxon>Metazoa</taxon>
        <taxon>Ecdysozoa</taxon>
        <taxon>Arthropoda</taxon>
        <taxon>Crustacea</taxon>
        <taxon>Oligostraca</taxon>
        <taxon>Ostracoda</taxon>
        <taxon>Podocopa</taxon>
        <taxon>Podocopida</taxon>
        <taxon>Cypridocopina</taxon>
        <taxon>Cypridoidea</taxon>
        <taxon>Cyprididae</taxon>
        <taxon>Notodromas</taxon>
    </lineage>
</organism>
<evidence type="ECO:0000256" key="11">
    <source>
        <dbReference type="ARBA" id="ARBA00022989"/>
    </source>
</evidence>
<keyword evidence="12" id="KW-0560">Oxidoreductase</keyword>
<dbReference type="PANTHER" id="PTHR43161">
    <property type="entry name" value="SORBITOL DEHYDROGENASE"/>
    <property type="match status" value="1"/>
</dbReference>
<evidence type="ECO:0000256" key="9">
    <source>
        <dbReference type="ARBA" id="ARBA00022882"/>
    </source>
</evidence>
<evidence type="ECO:0000256" key="12">
    <source>
        <dbReference type="ARBA" id="ARBA00023002"/>
    </source>
</evidence>
<dbReference type="SUPFAM" id="SSF81324">
    <property type="entry name" value="Voltage-gated potassium channels"/>
    <property type="match status" value="1"/>
</dbReference>
<keyword evidence="4" id="KW-0813">Transport</keyword>
<dbReference type="InterPro" id="IPR041647">
    <property type="entry name" value="IRK_C"/>
</dbReference>
<sequence length="917" mass="100706">MENLSCVVFTKGDLRMEKRTLEEDLDPHDVLLEMQKVGICGSDVHYWTAGRIANFVVEAPMVLGHEASGRVVKVGSRVSHLKPGDRVAIEPGVPCRRCSYCVGGRYNLCPDIQFCATPPVDGNLCQYYKHAADFCFKLPDHVSDEEGALLEPLSVGVHACRRAGVTLGARVLICGAGPIGLVNLLVAKAMGAAFVCLTDLDENRLQVALSMGADAGITIAKEQTADEALAMIKEAFKGDSPTHTIECTGAESSIRLGMLATKSGGVMVLVGVGPSSYLNVPVFDAAVREVDIRGIFRYANCYPTALEFVASGKCDVKKLITHRFELEDSLKAFEAAKTGADGAIKVMINCARPTEVRKCCRIVKCFCVITNVPRLFCVTDLLSLSEMFNVDVERLAPVRDDDLEVNVPLPDELVYLSFGKSEQQSLVPDWRKLAAFPDPTGPPLVKRRVVLKNGEPNRTIRRSAEARKNFMSDYYNSVLALSWRNILFGISVITALTYVFFASTWLLISAARSSSLGDSLDGFNPCVDGLISFLTALEFAVETITTIGYGSRALRDINSSCMFAFLTWCFAAITGSVVINFAASVVATKLSTPMQRARTLVFSRNALISVRDGRLCFMCRVGDTANSRIIEASARALIIQKSVPQNKSEAPIGDDAVRIRDIDVQIDASDGSLFYIWPMTLIHWIDSTSPFYFLTRDNLKTSRFEIVICIECCVESTSSSITATTSYLPEEIVWGRRLCAFLASLVRSFGKLVKGSVPQNKSEAPIGDDAVRIRDIDVQIDASDGSLFYIWPMTLIHWIDSTSPFYFLTQDNLKTSRFEIVICIECCVESTSSSITATTSYLPEEIVWGRSFAPMVSFNKGSGHYVSDFALFDETVAVSGSFGSKNAVDPNRRKHRRTGSRRLLQQHEDVPMIHANS</sequence>
<keyword evidence="7 19" id="KW-0479">Metal-binding</keyword>
<dbReference type="InterPro" id="IPR013154">
    <property type="entry name" value="ADH-like_N"/>
</dbReference>
<dbReference type="Gene3D" id="3.40.50.720">
    <property type="entry name" value="NAD(P)-binding Rossmann-like Domain"/>
    <property type="match status" value="1"/>
</dbReference>
<dbReference type="Gene3D" id="3.90.180.10">
    <property type="entry name" value="Medium-chain alcohol dehydrogenases, catalytic domain"/>
    <property type="match status" value="1"/>
</dbReference>
<dbReference type="InterPro" id="IPR014756">
    <property type="entry name" value="Ig_E-set"/>
</dbReference>
<keyword evidence="8 19" id="KW-0862">Zinc</keyword>
<protein>
    <recommendedName>
        <fullName evidence="17">Sorbitol dehydrogenase</fullName>
    </recommendedName>
    <alternativeName>
        <fullName evidence="18">Polyol dehydrogenase</fullName>
    </alternativeName>
</protein>
<dbReference type="GO" id="GO:0008270">
    <property type="term" value="F:zinc ion binding"/>
    <property type="evidence" value="ECO:0007669"/>
    <property type="project" value="InterPro"/>
</dbReference>
<dbReference type="InterPro" id="IPR020843">
    <property type="entry name" value="ER"/>
</dbReference>
<dbReference type="InterPro" id="IPR040445">
    <property type="entry name" value="Kir_TM"/>
</dbReference>
<evidence type="ECO:0000256" key="14">
    <source>
        <dbReference type="ARBA" id="ARBA00023065"/>
    </source>
</evidence>
<evidence type="ECO:0000313" key="22">
    <source>
        <dbReference type="EMBL" id="CAD7282427.1"/>
    </source>
</evidence>
<evidence type="ECO:0000256" key="10">
    <source>
        <dbReference type="ARBA" id="ARBA00022958"/>
    </source>
</evidence>
<dbReference type="InterPro" id="IPR013518">
    <property type="entry name" value="K_chnl_inward-rec_Kir_cyto"/>
</dbReference>
<evidence type="ECO:0000256" key="13">
    <source>
        <dbReference type="ARBA" id="ARBA00023027"/>
    </source>
</evidence>
<keyword evidence="5" id="KW-0633">Potassium transport</keyword>
<evidence type="ECO:0000256" key="3">
    <source>
        <dbReference type="ARBA" id="ARBA00008072"/>
    </source>
</evidence>
<keyword evidence="6 20" id="KW-0812">Transmembrane</keyword>
<dbReference type="PANTHER" id="PTHR43161:SF9">
    <property type="entry name" value="SORBITOL DEHYDROGENASE"/>
    <property type="match status" value="1"/>
</dbReference>
<feature type="transmembrane region" description="Helical" evidence="20">
    <location>
        <begin position="562"/>
        <end position="588"/>
    </location>
</feature>
<dbReference type="SUPFAM" id="SSF81296">
    <property type="entry name" value="E set domains"/>
    <property type="match status" value="2"/>
</dbReference>
<feature type="domain" description="Enoyl reductase (ER)" evidence="21">
    <location>
        <begin position="12"/>
        <end position="348"/>
    </location>
</feature>
<comment type="cofactor">
    <cofactor evidence="1 19">
        <name>Zn(2+)</name>
        <dbReference type="ChEBI" id="CHEBI:29105"/>
    </cofactor>
</comment>
<dbReference type="AlphaFoldDB" id="A0A7R9GIG8"/>
<evidence type="ECO:0000259" key="21">
    <source>
        <dbReference type="SMART" id="SM00829"/>
    </source>
</evidence>
<dbReference type="GO" id="GO:0034702">
    <property type="term" value="C:monoatomic ion channel complex"/>
    <property type="evidence" value="ECO:0007669"/>
    <property type="project" value="UniProtKB-KW"/>
</dbReference>
<reference evidence="22" key="1">
    <citation type="submission" date="2020-11" db="EMBL/GenBank/DDBJ databases">
        <authorList>
            <person name="Tran Van P."/>
        </authorList>
    </citation>
    <scope>NUCLEOTIDE SEQUENCE</scope>
</reference>
<dbReference type="InterPro" id="IPR002328">
    <property type="entry name" value="ADH_Zn_CS"/>
</dbReference>
<dbReference type="InterPro" id="IPR011032">
    <property type="entry name" value="GroES-like_sf"/>
</dbReference>
<dbReference type="EMBL" id="CAJPEX010003820">
    <property type="protein sequence ID" value="CAG0922579.1"/>
    <property type="molecule type" value="Genomic_DNA"/>
</dbReference>
<evidence type="ECO:0000256" key="2">
    <source>
        <dbReference type="ARBA" id="ARBA00004141"/>
    </source>
</evidence>
<dbReference type="Gene3D" id="1.10.287.70">
    <property type="match status" value="1"/>
</dbReference>
<keyword evidence="9" id="KW-0851">Voltage-gated channel</keyword>
<dbReference type="InterPro" id="IPR036291">
    <property type="entry name" value="NAD(P)-bd_dom_sf"/>
</dbReference>
<comment type="similarity">
    <text evidence="3 19">Belongs to the zinc-containing alcohol dehydrogenase family.</text>
</comment>
<feature type="transmembrane region" description="Helical" evidence="20">
    <location>
        <begin position="486"/>
        <end position="508"/>
    </location>
</feature>
<dbReference type="OrthoDB" id="1879366at2759"/>
<dbReference type="CDD" id="cd05285">
    <property type="entry name" value="sorbitol_DH"/>
    <property type="match status" value="1"/>
</dbReference>
<dbReference type="Pfam" id="PF01007">
    <property type="entry name" value="IRK"/>
    <property type="match status" value="1"/>
</dbReference>
<dbReference type="PROSITE" id="PS00059">
    <property type="entry name" value="ADH_ZINC"/>
    <property type="match status" value="1"/>
</dbReference>
<evidence type="ECO:0000313" key="23">
    <source>
        <dbReference type="Proteomes" id="UP000678499"/>
    </source>
</evidence>
<keyword evidence="10" id="KW-0630">Potassium</keyword>
<evidence type="ECO:0000256" key="1">
    <source>
        <dbReference type="ARBA" id="ARBA00001947"/>
    </source>
</evidence>
<evidence type="ECO:0000256" key="19">
    <source>
        <dbReference type="RuleBase" id="RU361277"/>
    </source>
</evidence>
<dbReference type="InterPro" id="IPR045306">
    <property type="entry name" value="SDH-like"/>
</dbReference>
<proteinExistence type="inferred from homology"/>
<evidence type="ECO:0000256" key="6">
    <source>
        <dbReference type="ARBA" id="ARBA00022692"/>
    </source>
</evidence>
<evidence type="ECO:0000256" key="16">
    <source>
        <dbReference type="ARBA" id="ARBA00023303"/>
    </source>
</evidence>
<keyword evidence="15 20" id="KW-0472">Membrane</keyword>
<dbReference type="InterPro" id="IPR013149">
    <property type="entry name" value="ADH-like_C"/>
</dbReference>
<evidence type="ECO:0000256" key="5">
    <source>
        <dbReference type="ARBA" id="ARBA00022538"/>
    </source>
</evidence>
<name>A0A7R9GIG8_9CRUS</name>
<evidence type="ECO:0000256" key="7">
    <source>
        <dbReference type="ARBA" id="ARBA00022723"/>
    </source>
</evidence>
<keyword evidence="13" id="KW-0520">NAD</keyword>
<gene>
    <name evidence="22" type="ORF">NMOB1V02_LOCUS10052</name>
</gene>
<evidence type="ECO:0000256" key="17">
    <source>
        <dbReference type="ARBA" id="ARBA00026132"/>
    </source>
</evidence>
<dbReference type="GO" id="GO:0005242">
    <property type="term" value="F:inward rectifier potassium channel activity"/>
    <property type="evidence" value="ECO:0007669"/>
    <property type="project" value="InterPro"/>
</dbReference>
<keyword evidence="23" id="KW-1185">Reference proteome</keyword>
<dbReference type="FunFam" id="3.40.50.720:FF:000068">
    <property type="entry name" value="Sorbitol dehydrogenase"/>
    <property type="match status" value="1"/>
</dbReference>
<keyword evidence="11 20" id="KW-1133">Transmembrane helix</keyword>
<dbReference type="Gene3D" id="2.60.40.1400">
    <property type="entry name" value="G protein-activated inward rectifier potassium channel 1"/>
    <property type="match status" value="2"/>
</dbReference>
<dbReference type="SUPFAM" id="SSF51735">
    <property type="entry name" value="NAD(P)-binding Rossmann-fold domains"/>
    <property type="match status" value="1"/>
</dbReference>
<dbReference type="EMBL" id="OA885857">
    <property type="protein sequence ID" value="CAD7282427.1"/>
    <property type="molecule type" value="Genomic_DNA"/>
</dbReference>
<dbReference type="InterPro" id="IPR016449">
    <property type="entry name" value="K_chnl_inward-rec_Kir"/>
</dbReference>
<dbReference type="SUPFAM" id="SSF50129">
    <property type="entry name" value="GroES-like"/>
    <property type="match status" value="1"/>
</dbReference>
<dbReference type="Pfam" id="PF08240">
    <property type="entry name" value="ADH_N"/>
    <property type="match status" value="1"/>
</dbReference>
<dbReference type="PRINTS" id="PR01320">
    <property type="entry name" value="KIRCHANNEL"/>
</dbReference>
<dbReference type="Pfam" id="PF17655">
    <property type="entry name" value="IRK_C"/>
    <property type="match status" value="2"/>
</dbReference>
<evidence type="ECO:0000256" key="8">
    <source>
        <dbReference type="ARBA" id="ARBA00022833"/>
    </source>
</evidence>
<accession>A0A7R9GIG8</accession>
<feature type="transmembrane region" description="Helical" evidence="20">
    <location>
        <begin position="529"/>
        <end position="550"/>
    </location>
</feature>
<dbReference type="Proteomes" id="UP000678499">
    <property type="component" value="Unassembled WGS sequence"/>
</dbReference>
<evidence type="ECO:0000256" key="4">
    <source>
        <dbReference type="ARBA" id="ARBA00022448"/>
    </source>
</evidence>
<dbReference type="GO" id="GO:0003939">
    <property type="term" value="F:L-iditol 2-dehydrogenase (NAD+) activity"/>
    <property type="evidence" value="ECO:0007669"/>
    <property type="project" value="TreeGrafter"/>
</dbReference>
<evidence type="ECO:0000256" key="15">
    <source>
        <dbReference type="ARBA" id="ARBA00023136"/>
    </source>
</evidence>
<keyword evidence="14" id="KW-0406">Ion transport</keyword>